<name>A0A6A5ZTG5_9PLEO</name>
<dbReference type="InterPro" id="IPR001841">
    <property type="entry name" value="Znf_RING"/>
</dbReference>
<dbReference type="EMBL" id="ML977311">
    <property type="protein sequence ID" value="KAF2122127.1"/>
    <property type="molecule type" value="Genomic_DNA"/>
</dbReference>
<dbReference type="Pfam" id="PF13639">
    <property type="entry name" value="zf-RING_2"/>
    <property type="match status" value="1"/>
</dbReference>
<dbReference type="PROSITE" id="PS50089">
    <property type="entry name" value="ZF_RING_2"/>
    <property type="match status" value="1"/>
</dbReference>
<dbReference type="GO" id="GO:0008270">
    <property type="term" value="F:zinc ion binding"/>
    <property type="evidence" value="ECO:0007669"/>
    <property type="project" value="UniProtKB-KW"/>
</dbReference>
<dbReference type="Gene3D" id="3.30.710.10">
    <property type="entry name" value="Potassium Channel Kv1.1, Chain A"/>
    <property type="match status" value="1"/>
</dbReference>
<dbReference type="InterPro" id="IPR011333">
    <property type="entry name" value="SKP1/BTB/POZ_sf"/>
</dbReference>
<dbReference type="SUPFAM" id="SSF57850">
    <property type="entry name" value="RING/U-box"/>
    <property type="match status" value="1"/>
</dbReference>
<proteinExistence type="predicted"/>
<dbReference type="PANTHER" id="PTHR21540:SF0">
    <property type="entry name" value="PHD FAMILY PROTEIN"/>
    <property type="match status" value="1"/>
</dbReference>
<dbReference type="GO" id="GO:0061630">
    <property type="term" value="F:ubiquitin protein ligase activity"/>
    <property type="evidence" value="ECO:0007669"/>
    <property type="project" value="InterPro"/>
</dbReference>
<dbReference type="Gene3D" id="3.30.40.10">
    <property type="entry name" value="Zinc/RING finger domain, C3HC4 (zinc finger)"/>
    <property type="match status" value="1"/>
</dbReference>
<keyword evidence="1" id="KW-0479">Metal-binding</keyword>
<keyword evidence="1" id="KW-0862">Zinc</keyword>
<dbReference type="PANTHER" id="PTHR21540">
    <property type="entry name" value="RING FINGER AND SWIM DOMAIN-CONTAINING PROTEIN 2"/>
    <property type="match status" value="1"/>
</dbReference>
<dbReference type="SUPFAM" id="SSF54695">
    <property type="entry name" value="POZ domain"/>
    <property type="match status" value="1"/>
</dbReference>
<gene>
    <name evidence="3" type="ORF">BDV96DRAFT_137377</name>
</gene>
<organism evidence="3 4">
    <name type="scientific">Lophiotrema nucula</name>
    <dbReference type="NCBI Taxonomy" id="690887"/>
    <lineage>
        <taxon>Eukaryota</taxon>
        <taxon>Fungi</taxon>
        <taxon>Dikarya</taxon>
        <taxon>Ascomycota</taxon>
        <taxon>Pezizomycotina</taxon>
        <taxon>Dothideomycetes</taxon>
        <taxon>Pleosporomycetidae</taxon>
        <taxon>Pleosporales</taxon>
        <taxon>Lophiotremataceae</taxon>
        <taxon>Lophiotrema</taxon>
    </lineage>
</organism>
<dbReference type="InterPro" id="IPR039903">
    <property type="entry name" value="Zswim2"/>
</dbReference>
<reference evidence="3" key="1">
    <citation type="journal article" date="2020" name="Stud. Mycol.">
        <title>101 Dothideomycetes genomes: a test case for predicting lifestyles and emergence of pathogens.</title>
        <authorList>
            <person name="Haridas S."/>
            <person name="Albert R."/>
            <person name="Binder M."/>
            <person name="Bloem J."/>
            <person name="Labutti K."/>
            <person name="Salamov A."/>
            <person name="Andreopoulos B."/>
            <person name="Baker S."/>
            <person name="Barry K."/>
            <person name="Bills G."/>
            <person name="Bluhm B."/>
            <person name="Cannon C."/>
            <person name="Castanera R."/>
            <person name="Culley D."/>
            <person name="Daum C."/>
            <person name="Ezra D."/>
            <person name="Gonzalez J."/>
            <person name="Henrissat B."/>
            <person name="Kuo A."/>
            <person name="Liang C."/>
            <person name="Lipzen A."/>
            <person name="Lutzoni F."/>
            <person name="Magnuson J."/>
            <person name="Mondo S."/>
            <person name="Nolan M."/>
            <person name="Ohm R."/>
            <person name="Pangilinan J."/>
            <person name="Park H.-J."/>
            <person name="Ramirez L."/>
            <person name="Alfaro M."/>
            <person name="Sun H."/>
            <person name="Tritt A."/>
            <person name="Yoshinaga Y."/>
            <person name="Zwiers L.-H."/>
            <person name="Turgeon B."/>
            <person name="Goodwin S."/>
            <person name="Spatafora J."/>
            <person name="Crous P."/>
            <person name="Grigoriev I."/>
        </authorList>
    </citation>
    <scope>NUCLEOTIDE SEQUENCE</scope>
    <source>
        <strain evidence="3">CBS 627.86</strain>
    </source>
</reference>
<sequence length="270" mass="30650">MPGLANAVTSGWVQNKPKLKVLGRAFTQLHVGAKETVFSAHADLLCSRSNFFKERLQPSRKTVEGDCAICLVKMDPIKDDITYCTSCGQNFHGKCMTQWLGNNNTTCTTCRAVWVGKPSHSQLKCADLDADSFELYIQWLYNDQLSICQDEHDANWIFQLLQAHIAGDTLGDIEFQKAILAELIEHHMTRRSYPGETYVQHVYENTSGPCTLRRFLVDMYVYGVRELSEDKMPVQFLLDLSKALLKYRPADRPDINIALADYIKSDDNDT</sequence>
<keyword evidence="1" id="KW-0863">Zinc-finger</keyword>
<dbReference type="AlphaFoldDB" id="A0A6A5ZTG5"/>
<dbReference type="InterPro" id="IPR013083">
    <property type="entry name" value="Znf_RING/FYVE/PHD"/>
</dbReference>
<accession>A0A6A5ZTG5</accession>
<dbReference type="SMART" id="SM01197">
    <property type="entry name" value="FANCL_C"/>
    <property type="match status" value="1"/>
</dbReference>
<evidence type="ECO:0000313" key="3">
    <source>
        <dbReference type="EMBL" id="KAF2122127.1"/>
    </source>
</evidence>
<keyword evidence="4" id="KW-1185">Reference proteome</keyword>
<dbReference type="Proteomes" id="UP000799770">
    <property type="component" value="Unassembled WGS sequence"/>
</dbReference>
<evidence type="ECO:0000313" key="4">
    <source>
        <dbReference type="Proteomes" id="UP000799770"/>
    </source>
</evidence>
<dbReference type="OrthoDB" id="8062037at2759"/>
<evidence type="ECO:0000256" key="1">
    <source>
        <dbReference type="PROSITE-ProRule" id="PRU00175"/>
    </source>
</evidence>
<evidence type="ECO:0000259" key="2">
    <source>
        <dbReference type="PROSITE" id="PS50089"/>
    </source>
</evidence>
<feature type="domain" description="RING-type" evidence="2">
    <location>
        <begin position="67"/>
        <end position="111"/>
    </location>
</feature>
<protein>
    <recommendedName>
        <fullName evidence="2">RING-type domain-containing protein</fullName>
    </recommendedName>
</protein>